<proteinExistence type="predicted"/>
<feature type="compositionally biased region" description="Acidic residues" evidence="1">
    <location>
        <begin position="16"/>
        <end position="25"/>
    </location>
</feature>
<feature type="compositionally biased region" description="Acidic residues" evidence="1">
    <location>
        <begin position="81"/>
        <end position="91"/>
    </location>
</feature>
<dbReference type="AlphaFoldDB" id="A0A261F1A4"/>
<sequence length="300" mass="32298">MGLFGFGKKKHKASDEDAAAQESDETQAKDADSTEAEDAQAADAAEAPADEAQDAAADEDVAAEADADEAGDIDLTQGPWDYDDEGIDPDDDDRYISFGSMFLPLVEGLTIRAKRSQDPQSPSPLESITVQLGDGAIEIVPFAAPKTLGLWDDMSDELLDANKSAKVQEGRFGDEVMLPVAVKGKTMMTRIVGVDGPRWLLRGIFTGDAADGESDNKKALEDYFAQIIVRRGDAPLAPRDIIPILPPKTAAQRRADAAAAAKAAKKKSEIKDDTDVPQSYDQSHKVQTTLRRGPMFSEMR</sequence>
<protein>
    <recommendedName>
        <fullName evidence="4">DUF3710 domain-containing protein</fullName>
    </recommendedName>
</protein>
<evidence type="ECO:0000313" key="2">
    <source>
        <dbReference type="EMBL" id="OZG52706.1"/>
    </source>
</evidence>
<evidence type="ECO:0000313" key="3">
    <source>
        <dbReference type="Proteomes" id="UP000216454"/>
    </source>
</evidence>
<organism evidence="2 3">
    <name type="scientific">Pseudoscardovia suis</name>
    <dbReference type="NCBI Taxonomy" id="987063"/>
    <lineage>
        <taxon>Bacteria</taxon>
        <taxon>Bacillati</taxon>
        <taxon>Actinomycetota</taxon>
        <taxon>Actinomycetes</taxon>
        <taxon>Bifidobacteriales</taxon>
        <taxon>Bifidobacteriaceae</taxon>
        <taxon>Pseudoscardovia</taxon>
    </lineage>
</organism>
<dbReference type="OrthoDB" id="8480367at2"/>
<feature type="compositionally biased region" description="Polar residues" evidence="1">
    <location>
        <begin position="276"/>
        <end position="290"/>
    </location>
</feature>
<feature type="region of interest" description="Disordered" evidence="1">
    <location>
        <begin position="253"/>
        <end position="300"/>
    </location>
</feature>
<name>A0A261F1A4_9BIFI</name>
<accession>A0A261F1A4</accession>
<dbReference type="Pfam" id="PF12502">
    <property type="entry name" value="DUF3710"/>
    <property type="match status" value="1"/>
</dbReference>
<dbReference type="EMBL" id="MWWQ01000005">
    <property type="protein sequence ID" value="OZG52706.1"/>
    <property type="molecule type" value="Genomic_DNA"/>
</dbReference>
<feature type="compositionally biased region" description="Acidic residues" evidence="1">
    <location>
        <begin position="48"/>
        <end position="72"/>
    </location>
</feature>
<evidence type="ECO:0000256" key="1">
    <source>
        <dbReference type="SAM" id="MobiDB-lite"/>
    </source>
</evidence>
<evidence type="ECO:0008006" key="4">
    <source>
        <dbReference type="Google" id="ProtNLM"/>
    </source>
</evidence>
<dbReference type="Proteomes" id="UP000216454">
    <property type="component" value="Unassembled WGS sequence"/>
</dbReference>
<gene>
    <name evidence="2" type="ORF">PSSU_0324</name>
</gene>
<feature type="compositionally biased region" description="Low complexity" evidence="1">
    <location>
        <begin position="253"/>
        <end position="262"/>
    </location>
</feature>
<comment type="caution">
    <text evidence="2">The sequence shown here is derived from an EMBL/GenBank/DDBJ whole genome shotgun (WGS) entry which is preliminary data.</text>
</comment>
<reference evidence="2 3" key="1">
    <citation type="journal article" date="2017" name="BMC Genomics">
        <title>Comparative genomic and phylogenomic analyses of the Bifidobacteriaceae family.</title>
        <authorList>
            <person name="Lugli G.A."/>
            <person name="Milani C."/>
            <person name="Turroni F."/>
            <person name="Duranti S."/>
            <person name="Mancabelli L."/>
            <person name="Mangifesta M."/>
            <person name="Ferrario C."/>
            <person name="Modesto M."/>
            <person name="Mattarelli P."/>
            <person name="Jiri K."/>
            <person name="van Sinderen D."/>
            <person name="Ventura M."/>
        </authorList>
    </citation>
    <scope>NUCLEOTIDE SEQUENCE [LARGE SCALE GENOMIC DNA]</scope>
    <source>
        <strain evidence="2 3">DSM 24744</strain>
    </source>
</reference>
<feature type="region of interest" description="Disordered" evidence="1">
    <location>
        <begin position="1"/>
        <end position="91"/>
    </location>
</feature>
<keyword evidence="3" id="KW-1185">Reference proteome</keyword>
<dbReference type="RefSeq" id="WP_094690666.1">
    <property type="nucleotide sequence ID" value="NZ_MWWQ01000005.1"/>
</dbReference>
<dbReference type="InterPro" id="IPR022183">
    <property type="entry name" value="DUF3710"/>
</dbReference>